<reference evidence="2 3" key="1">
    <citation type="submission" date="2019-02" db="EMBL/GenBank/DDBJ databases">
        <title>Genomic Encyclopedia of Archaeal and Bacterial Type Strains, Phase II (KMG-II): from individual species to whole genera.</title>
        <authorList>
            <person name="Goeker M."/>
        </authorList>
    </citation>
    <scope>NUCLEOTIDE SEQUENCE [LARGE SCALE GENOMIC DNA]</scope>
    <source>
        <strain evidence="2 3">DSM 21411</strain>
    </source>
</reference>
<evidence type="ECO:0000259" key="1">
    <source>
        <dbReference type="Pfam" id="PF07791"/>
    </source>
</evidence>
<evidence type="ECO:0000313" key="3">
    <source>
        <dbReference type="Proteomes" id="UP000292209"/>
    </source>
</evidence>
<dbReference type="EMBL" id="SGXG01000001">
    <property type="protein sequence ID" value="RZS95074.1"/>
    <property type="molecule type" value="Genomic_DNA"/>
</dbReference>
<dbReference type="InterPro" id="IPR012433">
    <property type="entry name" value="Imm11"/>
</dbReference>
<sequence>MNINMLYYLGSKFSSNSFTVNSISLTAEIDDKGKTDAMKLLEGQYESFTFPIVFKHVSGKNHCDLIGTGWGILYLISDRMKKLLEENNLTGWKSFPVEIVDNKGEKIQEVYHGFSIVGRSGSINYKKSEIIEKRLVPNGPLSKYYKGLHPGMENWDGSDFFLPEKHWGIIVTQKAKDILTERQMKNLVFQNLAEIEIGVNAILKN</sequence>
<dbReference type="RefSeq" id="WP_130274231.1">
    <property type="nucleotide sequence ID" value="NZ_SGXG01000001.1"/>
</dbReference>
<feature type="domain" description="Immunity MXAN-0049 protein" evidence="1">
    <location>
        <begin position="44"/>
        <end position="192"/>
    </location>
</feature>
<organism evidence="2 3">
    <name type="scientific">Cecembia calidifontis</name>
    <dbReference type="NCBI Taxonomy" id="1187080"/>
    <lineage>
        <taxon>Bacteria</taxon>
        <taxon>Pseudomonadati</taxon>
        <taxon>Bacteroidota</taxon>
        <taxon>Cytophagia</taxon>
        <taxon>Cytophagales</taxon>
        <taxon>Cyclobacteriaceae</taxon>
        <taxon>Cecembia</taxon>
    </lineage>
</organism>
<comment type="caution">
    <text evidence="2">The sequence shown here is derived from an EMBL/GenBank/DDBJ whole genome shotgun (WGS) entry which is preliminary data.</text>
</comment>
<keyword evidence="3" id="KW-1185">Reference proteome</keyword>
<dbReference type="OrthoDB" id="1438753at2"/>
<dbReference type="Proteomes" id="UP000292209">
    <property type="component" value="Unassembled WGS sequence"/>
</dbReference>
<evidence type="ECO:0000313" key="2">
    <source>
        <dbReference type="EMBL" id="RZS95074.1"/>
    </source>
</evidence>
<gene>
    <name evidence="2" type="ORF">BC751_0589</name>
</gene>
<proteinExistence type="predicted"/>
<dbReference type="Pfam" id="PF07791">
    <property type="entry name" value="Imm11"/>
    <property type="match status" value="1"/>
</dbReference>
<accession>A0A4Q7P566</accession>
<protein>
    <recommendedName>
        <fullName evidence="1">Immunity MXAN-0049 protein domain-containing protein</fullName>
    </recommendedName>
</protein>
<name>A0A4Q7P566_9BACT</name>
<dbReference type="AlphaFoldDB" id="A0A4Q7P566"/>